<reference evidence="1 2" key="1">
    <citation type="submission" date="2021-03" db="EMBL/GenBank/DDBJ databases">
        <title>novel species isolated from a fishpond in China.</title>
        <authorList>
            <person name="Lu H."/>
            <person name="Cai Z."/>
        </authorList>
    </citation>
    <scope>NUCLEOTIDE SEQUENCE [LARGE SCALE GENOMIC DNA]</scope>
    <source>
        <strain evidence="1 2">JCM 31546</strain>
    </source>
</reference>
<dbReference type="SUPFAM" id="SSF54909">
    <property type="entry name" value="Dimeric alpha+beta barrel"/>
    <property type="match status" value="1"/>
</dbReference>
<name>A0ABS3BUW7_9BACT</name>
<evidence type="ECO:0000313" key="1">
    <source>
        <dbReference type="EMBL" id="MBN7803080.1"/>
    </source>
</evidence>
<proteinExistence type="predicted"/>
<dbReference type="InterPro" id="IPR011008">
    <property type="entry name" value="Dimeric_a/b-barrel"/>
</dbReference>
<dbReference type="EMBL" id="JAFKCW010000005">
    <property type="protein sequence ID" value="MBN7803080.1"/>
    <property type="molecule type" value="Genomic_DNA"/>
</dbReference>
<keyword evidence="2" id="KW-1185">Reference proteome</keyword>
<organism evidence="1 2">
    <name type="scientific">Algoriphagus aestuariicola</name>
    <dbReference type="NCBI Taxonomy" id="1852016"/>
    <lineage>
        <taxon>Bacteria</taxon>
        <taxon>Pseudomonadati</taxon>
        <taxon>Bacteroidota</taxon>
        <taxon>Cytophagia</taxon>
        <taxon>Cytophagales</taxon>
        <taxon>Cyclobacteriaceae</taxon>
        <taxon>Algoriphagus</taxon>
    </lineage>
</organism>
<sequence length="119" mass="13360">MTEYLLLFRNASAENGYLATTQDMAEDMPRWQSWIGKIAMQGKLVSTAPIRYEASIVNSEGIAATKQPYKEENSVLVSGFLICKADHLEEVQEWGKACPILKYPHSSVEIRPLVPFPTN</sequence>
<dbReference type="Gene3D" id="3.30.70.1060">
    <property type="entry name" value="Dimeric alpha+beta barrel"/>
    <property type="match status" value="1"/>
</dbReference>
<dbReference type="RefSeq" id="WP_206571082.1">
    <property type="nucleotide sequence ID" value="NZ_JAFKCW010000005.1"/>
</dbReference>
<gene>
    <name evidence="1" type="ORF">J0A67_19555</name>
</gene>
<protein>
    <recommendedName>
        <fullName evidence="3">YCII-related domain-containing protein</fullName>
    </recommendedName>
</protein>
<dbReference type="Proteomes" id="UP000664698">
    <property type="component" value="Unassembled WGS sequence"/>
</dbReference>
<comment type="caution">
    <text evidence="1">The sequence shown here is derived from an EMBL/GenBank/DDBJ whole genome shotgun (WGS) entry which is preliminary data.</text>
</comment>
<evidence type="ECO:0008006" key="3">
    <source>
        <dbReference type="Google" id="ProtNLM"/>
    </source>
</evidence>
<accession>A0ABS3BUW7</accession>
<evidence type="ECO:0000313" key="2">
    <source>
        <dbReference type="Proteomes" id="UP000664698"/>
    </source>
</evidence>